<organism evidence="1 2">
    <name type="scientific">Cylicostephanus goldi</name>
    <name type="common">Nematode worm</name>
    <dbReference type="NCBI Taxonomy" id="71465"/>
    <lineage>
        <taxon>Eukaryota</taxon>
        <taxon>Metazoa</taxon>
        <taxon>Ecdysozoa</taxon>
        <taxon>Nematoda</taxon>
        <taxon>Chromadorea</taxon>
        <taxon>Rhabditida</taxon>
        <taxon>Rhabditina</taxon>
        <taxon>Rhabditomorpha</taxon>
        <taxon>Strongyloidea</taxon>
        <taxon>Strongylidae</taxon>
        <taxon>Cylicostephanus</taxon>
    </lineage>
</organism>
<gene>
    <name evidence="1" type="ORF">CGOC_LOCUS6485</name>
</gene>
<dbReference type="OrthoDB" id="10557745at2759"/>
<dbReference type="Proteomes" id="UP000271889">
    <property type="component" value="Unassembled WGS sequence"/>
</dbReference>
<evidence type="ECO:0000313" key="2">
    <source>
        <dbReference type="Proteomes" id="UP000271889"/>
    </source>
</evidence>
<keyword evidence="2" id="KW-1185">Reference proteome</keyword>
<dbReference type="EMBL" id="UYRV01021256">
    <property type="protein sequence ID" value="VDK69119.1"/>
    <property type="molecule type" value="Genomic_DNA"/>
</dbReference>
<protein>
    <submittedName>
        <fullName evidence="1">Uncharacterized protein</fullName>
    </submittedName>
</protein>
<reference evidence="1 2" key="1">
    <citation type="submission" date="2018-11" db="EMBL/GenBank/DDBJ databases">
        <authorList>
            <consortium name="Pathogen Informatics"/>
        </authorList>
    </citation>
    <scope>NUCLEOTIDE SEQUENCE [LARGE SCALE GENOMIC DNA]</scope>
</reference>
<name>A0A3P6SBC1_CYLGO</name>
<accession>A0A3P6SBC1</accession>
<dbReference type="AlphaFoldDB" id="A0A3P6SBC1"/>
<evidence type="ECO:0000313" key="1">
    <source>
        <dbReference type="EMBL" id="VDK69119.1"/>
    </source>
</evidence>
<sequence length="119" mass="14011">MRASDYELTVRFWNNQARNFVIASFEKTFGTLRLWPFMDPFWPSLSTLSRPSSFEPHNDKSSSPINSPLSGVHWVESRTDPLAALGRIELRRDKRRVRELRMSDEHNTDMELTTHTFRV</sequence>
<proteinExistence type="predicted"/>